<keyword evidence="1" id="KW-1133">Transmembrane helix</keyword>
<keyword evidence="1" id="KW-0472">Membrane</keyword>
<protein>
    <submittedName>
        <fullName evidence="2">Uncharacterized protein</fullName>
    </submittedName>
</protein>
<sequence length="88" mass="10722">MNVNSSFNWSNFQRFLTLFLHYSSSKQTPLRVTTWSCCFNRPRFNLSSSIERIDQLYRYKHIFFFFLSSFLSFLLFSIDIKKKHIFSL</sequence>
<keyword evidence="1" id="KW-0812">Transmembrane</keyword>
<accession>A0A0L8G1A6</accession>
<dbReference type="AlphaFoldDB" id="A0A0L8G1A6"/>
<proteinExistence type="predicted"/>
<evidence type="ECO:0000256" key="1">
    <source>
        <dbReference type="SAM" id="Phobius"/>
    </source>
</evidence>
<feature type="transmembrane region" description="Helical" evidence="1">
    <location>
        <begin position="62"/>
        <end position="80"/>
    </location>
</feature>
<name>A0A0L8G1A6_OCTBM</name>
<evidence type="ECO:0000313" key="2">
    <source>
        <dbReference type="EMBL" id="KOF70678.1"/>
    </source>
</evidence>
<dbReference type="EMBL" id="KQ424656">
    <property type="protein sequence ID" value="KOF70678.1"/>
    <property type="molecule type" value="Genomic_DNA"/>
</dbReference>
<reference evidence="2" key="1">
    <citation type="submission" date="2015-07" db="EMBL/GenBank/DDBJ databases">
        <title>MeaNS - Measles Nucleotide Surveillance Program.</title>
        <authorList>
            <person name="Tran T."/>
            <person name="Druce J."/>
        </authorList>
    </citation>
    <scope>NUCLEOTIDE SEQUENCE</scope>
    <source>
        <strain evidence="2">UCB-OBI-ISO-001</strain>
        <tissue evidence="2">Gonad</tissue>
    </source>
</reference>
<gene>
    <name evidence="2" type="ORF">OCBIM_22002389mg</name>
</gene>
<organism evidence="2">
    <name type="scientific">Octopus bimaculoides</name>
    <name type="common">California two-spotted octopus</name>
    <dbReference type="NCBI Taxonomy" id="37653"/>
    <lineage>
        <taxon>Eukaryota</taxon>
        <taxon>Metazoa</taxon>
        <taxon>Spiralia</taxon>
        <taxon>Lophotrochozoa</taxon>
        <taxon>Mollusca</taxon>
        <taxon>Cephalopoda</taxon>
        <taxon>Coleoidea</taxon>
        <taxon>Octopodiformes</taxon>
        <taxon>Octopoda</taxon>
        <taxon>Incirrata</taxon>
        <taxon>Octopodidae</taxon>
        <taxon>Octopus</taxon>
    </lineage>
</organism>